<keyword evidence="4" id="KW-1185">Reference proteome</keyword>
<evidence type="ECO:0000313" key="3">
    <source>
        <dbReference type="EMBL" id="MFC7294373.1"/>
    </source>
</evidence>
<evidence type="ECO:0000256" key="1">
    <source>
        <dbReference type="SAM" id="MobiDB-lite"/>
    </source>
</evidence>
<dbReference type="Proteomes" id="UP001596506">
    <property type="component" value="Unassembled WGS sequence"/>
</dbReference>
<comment type="caution">
    <text evidence="3">The sequence shown here is derived from an EMBL/GenBank/DDBJ whole genome shotgun (WGS) entry which is preliminary data.</text>
</comment>
<keyword evidence="2" id="KW-1133">Transmembrane helix</keyword>
<accession>A0ABW2ITX4</accession>
<evidence type="ECO:0000313" key="4">
    <source>
        <dbReference type="Proteomes" id="UP001596506"/>
    </source>
</evidence>
<feature type="compositionally biased region" description="Low complexity" evidence="1">
    <location>
        <begin position="147"/>
        <end position="156"/>
    </location>
</feature>
<keyword evidence="2" id="KW-0812">Transmembrane</keyword>
<dbReference type="RefSeq" id="WP_188437650.1">
    <property type="nucleotide sequence ID" value="NZ_JBHTBD010000002.1"/>
</dbReference>
<feature type="compositionally biased region" description="Pro residues" evidence="1">
    <location>
        <begin position="157"/>
        <end position="168"/>
    </location>
</feature>
<evidence type="ECO:0000256" key="2">
    <source>
        <dbReference type="SAM" id="Phobius"/>
    </source>
</evidence>
<keyword evidence="2" id="KW-0472">Membrane</keyword>
<dbReference type="EMBL" id="JBHTBD010000002">
    <property type="protein sequence ID" value="MFC7294373.1"/>
    <property type="molecule type" value="Genomic_DNA"/>
</dbReference>
<name>A0ABW2ITX4_9GAMM</name>
<reference evidence="4" key="1">
    <citation type="journal article" date="2019" name="Int. J. Syst. Evol. Microbiol.">
        <title>The Global Catalogue of Microorganisms (GCM) 10K type strain sequencing project: providing services to taxonomists for standard genome sequencing and annotation.</title>
        <authorList>
            <consortium name="The Broad Institute Genomics Platform"/>
            <consortium name="The Broad Institute Genome Sequencing Center for Infectious Disease"/>
            <person name="Wu L."/>
            <person name="Ma J."/>
        </authorList>
    </citation>
    <scope>NUCLEOTIDE SEQUENCE [LARGE SCALE GENOMIC DNA]</scope>
    <source>
        <strain evidence="4">CCUG 60559</strain>
    </source>
</reference>
<feature type="transmembrane region" description="Helical" evidence="2">
    <location>
        <begin position="56"/>
        <end position="74"/>
    </location>
</feature>
<feature type="transmembrane region" description="Helical" evidence="2">
    <location>
        <begin position="15"/>
        <end position="41"/>
    </location>
</feature>
<gene>
    <name evidence="3" type="ORF">ACFQQA_06530</name>
</gene>
<sequence>MMPDSATIQSALRKAVAAITGMVLALVLLTALLVTGFYLLVNAATLALAPFVGKPGAMAITGGVCLCLLAFFFYRMTRPAKAGRDAQSSSPHLGSPIELLRSLITRNPLEAAALAFAVGVAEQSDPRLKKLLLQGGMVLMRQSAESDAPGTGAPEEAPAPPADKAPVD</sequence>
<feature type="region of interest" description="Disordered" evidence="1">
    <location>
        <begin position="143"/>
        <end position="168"/>
    </location>
</feature>
<organism evidence="3 4">
    <name type="scientific">Marinobacter aromaticivorans</name>
    <dbReference type="NCBI Taxonomy" id="1494078"/>
    <lineage>
        <taxon>Bacteria</taxon>
        <taxon>Pseudomonadati</taxon>
        <taxon>Pseudomonadota</taxon>
        <taxon>Gammaproteobacteria</taxon>
        <taxon>Pseudomonadales</taxon>
        <taxon>Marinobacteraceae</taxon>
        <taxon>Marinobacter</taxon>
    </lineage>
</organism>
<protein>
    <submittedName>
        <fullName evidence="3">Uncharacterized protein</fullName>
    </submittedName>
</protein>
<proteinExistence type="predicted"/>